<dbReference type="Proteomes" id="UP000510647">
    <property type="component" value="Chromosome 1"/>
</dbReference>
<dbReference type="EMBL" id="CP059267">
    <property type="protein sequence ID" value="QLQ78288.1"/>
    <property type="molecule type" value="Genomic_DNA"/>
</dbReference>
<dbReference type="FunFam" id="3.40.50.300:FF:002301">
    <property type="entry name" value="Afg1p"/>
    <property type="match status" value="1"/>
</dbReference>
<name>A0A7H9HKD2_9SACH</name>
<feature type="coiled-coil region" evidence="4">
    <location>
        <begin position="445"/>
        <end position="472"/>
    </location>
</feature>
<evidence type="ECO:0000256" key="4">
    <source>
        <dbReference type="SAM" id="Coils"/>
    </source>
</evidence>
<dbReference type="Gene3D" id="3.40.50.300">
    <property type="entry name" value="P-loop containing nucleotide triphosphate hydrolases"/>
    <property type="match status" value="1"/>
</dbReference>
<comment type="similarity">
    <text evidence="1">Belongs to the AFG1 ATPase family.</text>
</comment>
<dbReference type="AlphaFoldDB" id="A0A7H9HKD2"/>
<keyword evidence="3" id="KW-0067">ATP-binding</keyword>
<accession>A0A7H9HKD2</accession>
<organism evidence="5 6">
    <name type="scientific">Torulaspora globosa</name>
    <dbReference type="NCBI Taxonomy" id="48254"/>
    <lineage>
        <taxon>Eukaryota</taxon>
        <taxon>Fungi</taxon>
        <taxon>Dikarya</taxon>
        <taxon>Ascomycota</taxon>
        <taxon>Saccharomycotina</taxon>
        <taxon>Saccharomycetes</taxon>
        <taxon>Saccharomycetales</taxon>
        <taxon>Saccharomycetaceae</taxon>
        <taxon>Torulaspora</taxon>
    </lineage>
</organism>
<evidence type="ECO:0008006" key="7">
    <source>
        <dbReference type="Google" id="ProtNLM"/>
    </source>
</evidence>
<evidence type="ECO:0000256" key="2">
    <source>
        <dbReference type="ARBA" id="ARBA00022741"/>
    </source>
</evidence>
<evidence type="ECO:0000256" key="3">
    <source>
        <dbReference type="ARBA" id="ARBA00022840"/>
    </source>
</evidence>
<dbReference type="Pfam" id="PF03969">
    <property type="entry name" value="AFG1_ATPase"/>
    <property type="match status" value="1"/>
</dbReference>
<reference evidence="5 6" key="1">
    <citation type="submission" date="2020-06" db="EMBL/GenBank/DDBJ databases">
        <title>The yeast mating-type switching endonuclease HO is a domesticated member of an unorthodox homing genetic element family.</title>
        <authorList>
            <person name="Coughlan A.Y."/>
            <person name="Lombardi L."/>
            <person name="Braun-Galleani S."/>
            <person name="Martos A.R."/>
            <person name="Galeote V."/>
            <person name="Bigey F."/>
            <person name="Dequin S."/>
            <person name="Byrne K.P."/>
            <person name="Wolfe K.H."/>
        </authorList>
    </citation>
    <scope>NUCLEOTIDE SEQUENCE [LARGE SCALE GENOMIC DNA]</scope>
    <source>
        <strain evidence="5 6">CBS2947</strain>
    </source>
</reference>
<evidence type="ECO:0000313" key="5">
    <source>
        <dbReference type="EMBL" id="QLQ78288.1"/>
    </source>
</evidence>
<dbReference type="InterPro" id="IPR005654">
    <property type="entry name" value="ATPase_AFG1-like"/>
</dbReference>
<dbReference type="GO" id="GO:0005739">
    <property type="term" value="C:mitochondrion"/>
    <property type="evidence" value="ECO:0007669"/>
    <property type="project" value="TreeGrafter"/>
</dbReference>
<keyword evidence="6" id="KW-1185">Reference proteome</keyword>
<dbReference type="SUPFAM" id="SSF52540">
    <property type="entry name" value="P-loop containing nucleoside triphosphate hydrolases"/>
    <property type="match status" value="1"/>
</dbReference>
<dbReference type="NCBIfam" id="NF040713">
    <property type="entry name" value="ZapE"/>
    <property type="match status" value="1"/>
</dbReference>
<dbReference type="GO" id="GO:0005524">
    <property type="term" value="F:ATP binding"/>
    <property type="evidence" value="ECO:0007669"/>
    <property type="project" value="UniProtKB-KW"/>
</dbReference>
<keyword evidence="2" id="KW-0547">Nucleotide-binding</keyword>
<dbReference type="InterPro" id="IPR027417">
    <property type="entry name" value="P-loop_NTPase"/>
</dbReference>
<dbReference type="GO" id="GO:0006515">
    <property type="term" value="P:protein quality control for misfolded or incompletely synthesized proteins"/>
    <property type="evidence" value="ECO:0007669"/>
    <property type="project" value="TreeGrafter"/>
</dbReference>
<evidence type="ECO:0000313" key="6">
    <source>
        <dbReference type="Proteomes" id="UP000510647"/>
    </source>
</evidence>
<protein>
    <recommendedName>
        <fullName evidence="7">AAA+ ATPase domain-containing protein</fullName>
    </recommendedName>
</protein>
<evidence type="ECO:0000256" key="1">
    <source>
        <dbReference type="ARBA" id="ARBA00010322"/>
    </source>
</evidence>
<dbReference type="GO" id="GO:0016887">
    <property type="term" value="F:ATP hydrolysis activity"/>
    <property type="evidence" value="ECO:0007669"/>
    <property type="project" value="InterPro"/>
</dbReference>
<dbReference type="PANTHER" id="PTHR12169">
    <property type="entry name" value="ATPASE N2B"/>
    <property type="match status" value="1"/>
</dbReference>
<keyword evidence="4" id="KW-0175">Coiled coil</keyword>
<dbReference type="PANTHER" id="PTHR12169:SF6">
    <property type="entry name" value="AFG1-LIKE ATPASE"/>
    <property type="match status" value="1"/>
</dbReference>
<proteinExistence type="inferred from homology"/>
<sequence>MSIAGLRLRGLQIDDYRKFARLLYRTAIRNVSTSQVHDLARDLPIKSVRAITPLQEYDRLVGIKRLRDDPYQRGIIRSLGSLYDSLVQYRPPEIQVPDALDQVGWKSSFLGRLMGFRIQKDENDFSGIPKGIYLYGDVGCGKTMLMDLFYSTIPDHLSKKRIHFHQFMQYVHKRSHEIIKEQNLDELGAAKGKDIDPIPFLAAEIARGSRVLCFDEFQVTDVADAMILRRLLTTLLSRDHGVVLFATSNRHPDELYVNGVQRASFIPCIELIKNRTQVIFLNSPTDYRKIPRPSLTVYYYPEKGLKYSSEECRRKRENHIDQWYAYFAQRENTTSTEHEVLTDFTLTTWGRRFAVPKCTPLCVAQFTFKQLCGQPLAAGDYLSLASNFKAFIITDIPYLSIYVRDEVRRFITFLDAVYDTGGKLATTGAANFTSLFVEPEELLNDFELKNNLKESESVIEQAEEEEDSLVKHHGFSKEIAKKSQIFALDEERFAFARALSRLSQMSSAEWVER</sequence>
<dbReference type="OrthoDB" id="548867at2759"/>
<gene>
    <name evidence="5" type="ORF">HG537_0A05350</name>
</gene>